<dbReference type="GO" id="GO:0005886">
    <property type="term" value="C:plasma membrane"/>
    <property type="evidence" value="ECO:0007669"/>
    <property type="project" value="UniProtKB-SubCell"/>
</dbReference>
<gene>
    <name evidence="7" type="ORF">SAMN05660686_03900</name>
</gene>
<dbReference type="Pfam" id="PF01810">
    <property type="entry name" value="LysE"/>
    <property type="match status" value="1"/>
</dbReference>
<reference evidence="7 8" key="1">
    <citation type="submission" date="2016-10" db="EMBL/GenBank/DDBJ databases">
        <authorList>
            <person name="Varghese N."/>
            <person name="Submissions S."/>
        </authorList>
    </citation>
    <scope>NUCLEOTIDE SEQUENCE [LARGE SCALE GENOMIC DNA]</scope>
    <source>
        <strain evidence="7 8">DSM 18839</strain>
    </source>
</reference>
<dbReference type="AlphaFoldDB" id="A0A8G2BNA1"/>
<dbReference type="PANTHER" id="PTHR30086:SF20">
    <property type="entry name" value="ARGININE EXPORTER PROTEIN ARGO-RELATED"/>
    <property type="match status" value="1"/>
</dbReference>
<evidence type="ECO:0000256" key="1">
    <source>
        <dbReference type="ARBA" id="ARBA00004651"/>
    </source>
</evidence>
<sequence length="214" mass="21983">MPSLDTLIVFTVAAVLLNLSPGPSNLYIMARSVSQGPRAGVVAAAGLFTGSFAHVAAATLGVSAIVMASAEAFTVLKWAGAAYLIWLGIQHFREAGGLIVPVGRVPAKSMGKIYRESILVEVLNPKTALFFLALLPQFVDPAAGSVTAQSLILGLIVVFTAIPSDVLIAFAAGGVARRLSANPWFALWMDKVSGAVLIGLGALVAAGEAPESAK</sequence>
<keyword evidence="8" id="KW-1185">Reference proteome</keyword>
<evidence type="ECO:0000256" key="5">
    <source>
        <dbReference type="ARBA" id="ARBA00023136"/>
    </source>
</evidence>
<comment type="caution">
    <text evidence="7">The sequence shown here is derived from an EMBL/GenBank/DDBJ whole genome shotgun (WGS) entry which is preliminary data.</text>
</comment>
<evidence type="ECO:0000256" key="2">
    <source>
        <dbReference type="ARBA" id="ARBA00022475"/>
    </source>
</evidence>
<feature type="transmembrane region" description="Helical" evidence="6">
    <location>
        <begin position="40"/>
        <end position="66"/>
    </location>
</feature>
<dbReference type="EMBL" id="FNBW01000013">
    <property type="protein sequence ID" value="SDG28236.1"/>
    <property type="molecule type" value="Genomic_DNA"/>
</dbReference>
<keyword evidence="4 6" id="KW-1133">Transmembrane helix</keyword>
<dbReference type="PANTHER" id="PTHR30086">
    <property type="entry name" value="ARGININE EXPORTER PROTEIN ARGO"/>
    <property type="match status" value="1"/>
</dbReference>
<dbReference type="RefSeq" id="WP_093152945.1">
    <property type="nucleotide sequence ID" value="NZ_FNBW01000013.1"/>
</dbReference>
<dbReference type="OrthoDB" id="9807053at2"/>
<organism evidence="7 8">
    <name type="scientific">Thalassobaculum litoreum DSM 18839</name>
    <dbReference type="NCBI Taxonomy" id="1123362"/>
    <lineage>
        <taxon>Bacteria</taxon>
        <taxon>Pseudomonadati</taxon>
        <taxon>Pseudomonadota</taxon>
        <taxon>Alphaproteobacteria</taxon>
        <taxon>Rhodospirillales</taxon>
        <taxon>Thalassobaculaceae</taxon>
        <taxon>Thalassobaculum</taxon>
    </lineage>
</organism>
<evidence type="ECO:0000256" key="4">
    <source>
        <dbReference type="ARBA" id="ARBA00022989"/>
    </source>
</evidence>
<feature type="transmembrane region" description="Helical" evidence="6">
    <location>
        <begin position="118"/>
        <end position="139"/>
    </location>
</feature>
<accession>A0A8G2BNA1</accession>
<evidence type="ECO:0000313" key="8">
    <source>
        <dbReference type="Proteomes" id="UP000198615"/>
    </source>
</evidence>
<evidence type="ECO:0000256" key="6">
    <source>
        <dbReference type="SAM" id="Phobius"/>
    </source>
</evidence>
<feature type="transmembrane region" description="Helical" evidence="6">
    <location>
        <begin position="6"/>
        <end position="28"/>
    </location>
</feature>
<evidence type="ECO:0000313" key="7">
    <source>
        <dbReference type="EMBL" id="SDG28236.1"/>
    </source>
</evidence>
<dbReference type="PIRSF" id="PIRSF006324">
    <property type="entry name" value="LeuE"/>
    <property type="match status" value="1"/>
</dbReference>
<protein>
    <submittedName>
        <fullName evidence="7">Threonine/homoserine/homoserine lactone efflux protein</fullName>
    </submittedName>
</protein>
<name>A0A8G2BNA1_9PROT</name>
<comment type="subcellular location">
    <subcellularLocation>
        <location evidence="1">Cell membrane</location>
        <topology evidence="1">Multi-pass membrane protein</topology>
    </subcellularLocation>
</comment>
<feature type="transmembrane region" description="Helical" evidence="6">
    <location>
        <begin position="184"/>
        <end position="206"/>
    </location>
</feature>
<keyword evidence="5 6" id="KW-0472">Membrane</keyword>
<keyword evidence="3 6" id="KW-0812">Transmembrane</keyword>
<feature type="transmembrane region" description="Helical" evidence="6">
    <location>
        <begin position="151"/>
        <end position="172"/>
    </location>
</feature>
<dbReference type="Proteomes" id="UP000198615">
    <property type="component" value="Unassembled WGS sequence"/>
</dbReference>
<dbReference type="InterPro" id="IPR001123">
    <property type="entry name" value="LeuE-type"/>
</dbReference>
<keyword evidence="2" id="KW-1003">Cell membrane</keyword>
<proteinExistence type="predicted"/>
<evidence type="ECO:0000256" key="3">
    <source>
        <dbReference type="ARBA" id="ARBA00022692"/>
    </source>
</evidence>
<dbReference type="GO" id="GO:0015171">
    <property type="term" value="F:amino acid transmembrane transporter activity"/>
    <property type="evidence" value="ECO:0007669"/>
    <property type="project" value="TreeGrafter"/>
</dbReference>